<feature type="transmembrane region" description="Helical" evidence="7">
    <location>
        <begin position="298"/>
        <end position="322"/>
    </location>
</feature>
<keyword evidence="4 7" id="KW-0812">Transmembrane</keyword>
<comment type="subcellular location">
    <subcellularLocation>
        <location evidence="1 7">Cell membrane</location>
        <topology evidence="1 7">Multi-pass membrane protein</topology>
    </subcellularLocation>
</comment>
<keyword evidence="5 7" id="KW-1133">Transmembrane helix</keyword>
<dbReference type="GO" id="GO:0005886">
    <property type="term" value="C:plasma membrane"/>
    <property type="evidence" value="ECO:0007669"/>
    <property type="project" value="UniProtKB-SubCell"/>
</dbReference>
<evidence type="ECO:0000256" key="1">
    <source>
        <dbReference type="ARBA" id="ARBA00004651"/>
    </source>
</evidence>
<feature type="transmembrane region" description="Helical" evidence="7">
    <location>
        <begin position="21"/>
        <end position="43"/>
    </location>
</feature>
<evidence type="ECO:0000256" key="3">
    <source>
        <dbReference type="ARBA" id="ARBA00022475"/>
    </source>
</evidence>
<comment type="similarity">
    <text evidence="7">Belongs to the binding-protein-dependent transport system permease family.</text>
</comment>
<feature type="transmembrane region" description="Helical" evidence="7">
    <location>
        <begin position="192"/>
        <end position="212"/>
    </location>
</feature>
<dbReference type="EMBL" id="BMGP01000001">
    <property type="protein sequence ID" value="GGF15660.1"/>
    <property type="molecule type" value="Genomic_DNA"/>
</dbReference>
<reference evidence="9 10" key="1">
    <citation type="journal article" date="2014" name="Int. J. Syst. Evol. Microbiol.">
        <title>Complete genome sequence of Corynebacterium casei LMG S-19264T (=DSM 44701T), isolated from a smear-ripened cheese.</title>
        <authorList>
            <consortium name="US DOE Joint Genome Institute (JGI-PGF)"/>
            <person name="Walter F."/>
            <person name="Albersmeier A."/>
            <person name="Kalinowski J."/>
            <person name="Ruckert C."/>
        </authorList>
    </citation>
    <scope>NUCLEOTIDE SEQUENCE [LARGE SCALE GENOMIC DNA]</scope>
    <source>
        <strain evidence="9 10">CGMCC 1.12976</strain>
    </source>
</reference>
<comment type="caution">
    <text evidence="9">The sequence shown here is derived from an EMBL/GenBank/DDBJ whole genome shotgun (WGS) entry which is preliminary data.</text>
</comment>
<proteinExistence type="inferred from homology"/>
<evidence type="ECO:0000259" key="8">
    <source>
        <dbReference type="PROSITE" id="PS50928"/>
    </source>
</evidence>
<dbReference type="PANTHER" id="PTHR43163">
    <property type="entry name" value="DIPEPTIDE TRANSPORT SYSTEM PERMEASE PROTEIN DPPB-RELATED"/>
    <property type="match status" value="1"/>
</dbReference>
<dbReference type="Pfam" id="PF00528">
    <property type="entry name" value="BPD_transp_1"/>
    <property type="match status" value="1"/>
</dbReference>
<gene>
    <name evidence="9" type="ORF">GCM10011399_06860</name>
</gene>
<dbReference type="PROSITE" id="PS50928">
    <property type="entry name" value="ABC_TM1"/>
    <property type="match status" value="1"/>
</dbReference>
<evidence type="ECO:0000256" key="6">
    <source>
        <dbReference type="ARBA" id="ARBA00023136"/>
    </source>
</evidence>
<evidence type="ECO:0000256" key="4">
    <source>
        <dbReference type="ARBA" id="ARBA00022692"/>
    </source>
</evidence>
<dbReference type="AlphaFoldDB" id="A0A917B1V5"/>
<keyword evidence="3" id="KW-1003">Cell membrane</keyword>
<dbReference type="GO" id="GO:0055085">
    <property type="term" value="P:transmembrane transport"/>
    <property type="evidence" value="ECO:0007669"/>
    <property type="project" value="InterPro"/>
</dbReference>
<evidence type="ECO:0000256" key="7">
    <source>
        <dbReference type="RuleBase" id="RU363032"/>
    </source>
</evidence>
<dbReference type="SUPFAM" id="SSF161098">
    <property type="entry name" value="MetI-like"/>
    <property type="match status" value="1"/>
</dbReference>
<dbReference type="CDD" id="cd06261">
    <property type="entry name" value="TM_PBP2"/>
    <property type="match status" value="1"/>
</dbReference>
<feature type="transmembrane region" description="Helical" evidence="7">
    <location>
        <begin position="254"/>
        <end position="278"/>
    </location>
</feature>
<organism evidence="9 10">
    <name type="scientific">Subtercola lobariae</name>
    <dbReference type="NCBI Taxonomy" id="1588641"/>
    <lineage>
        <taxon>Bacteria</taxon>
        <taxon>Bacillati</taxon>
        <taxon>Actinomycetota</taxon>
        <taxon>Actinomycetes</taxon>
        <taxon>Micrococcales</taxon>
        <taxon>Microbacteriaceae</taxon>
        <taxon>Subtercola</taxon>
    </lineage>
</organism>
<dbReference type="Gene3D" id="1.10.3720.10">
    <property type="entry name" value="MetI-like"/>
    <property type="match status" value="1"/>
</dbReference>
<dbReference type="Proteomes" id="UP000598775">
    <property type="component" value="Unassembled WGS sequence"/>
</dbReference>
<evidence type="ECO:0000256" key="5">
    <source>
        <dbReference type="ARBA" id="ARBA00022989"/>
    </source>
</evidence>
<feature type="transmembrane region" description="Helical" evidence="7">
    <location>
        <begin position="117"/>
        <end position="138"/>
    </location>
</feature>
<dbReference type="PANTHER" id="PTHR43163:SF3">
    <property type="entry name" value="PEPTIDE ABC TRANSPORTER PERMEASE PROTEIN"/>
    <property type="match status" value="1"/>
</dbReference>
<keyword evidence="6 7" id="KW-0472">Membrane</keyword>
<dbReference type="InterPro" id="IPR000515">
    <property type="entry name" value="MetI-like"/>
</dbReference>
<name>A0A917B1V5_9MICO</name>
<dbReference type="InterPro" id="IPR035906">
    <property type="entry name" value="MetI-like_sf"/>
</dbReference>
<feature type="transmembrane region" description="Helical" evidence="7">
    <location>
        <begin position="150"/>
        <end position="172"/>
    </location>
</feature>
<dbReference type="InterPro" id="IPR045621">
    <property type="entry name" value="BPD_transp_1_N"/>
</dbReference>
<protein>
    <submittedName>
        <fullName evidence="9">ABC transporter permease</fullName>
    </submittedName>
</protein>
<feature type="domain" description="ABC transmembrane type-1" evidence="8">
    <location>
        <begin position="111"/>
        <end position="319"/>
    </location>
</feature>
<accession>A0A917B1V5</accession>
<evidence type="ECO:0000313" key="10">
    <source>
        <dbReference type="Proteomes" id="UP000598775"/>
    </source>
</evidence>
<evidence type="ECO:0000256" key="2">
    <source>
        <dbReference type="ARBA" id="ARBA00022448"/>
    </source>
</evidence>
<sequence length="329" mass="34786">MLSRQIREHPLLGGKELLVILLRRLAVSIPLLFAVSFLTFLLVSLTPGDAAYTVLGSSATPDQLAALRQQMGLDQPILVQYLNWVTSALQGNLGHSLITGQSVSEAIFQRLGPTLSLVGIATVAIVVIAVPLGLTSAVRGGRLATSIDTISFAGVAVPNFILALFAIPVFAVWLHWLPPSGYVPLASSPNKWALSLVLPVATLAFGAVGIIAKQTRAAAEDVMSSEFVTVQRANGYARQSIIWKHVLKASAVPIIAYLGVVIVTLFSATVLIETIFAIPGLGGLAVQASSQGDLPMLLGVTVVFTLIIVLINIVLDVVYALVNPKVTFR</sequence>
<keyword evidence="2 7" id="KW-0813">Transport</keyword>
<keyword evidence="10" id="KW-1185">Reference proteome</keyword>
<evidence type="ECO:0000313" key="9">
    <source>
        <dbReference type="EMBL" id="GGF15660.1"/>
    </source>
</evidence>
<dbReference type="Pfam" id="PF19300">
    <property type="entry name" value="BPD_transp_1_N"/>
    <property type="match status" value="1"/>
</dbReference>